<dbReference type="Gene3D" id="2.60.120.650">
    <property type="entry name" value="Cupin"/>
    <property type="match status" value="1"/>
</dbReference>
<dbReference type="GO" id="GO:0000785">
    <property type="term" value="C:chromatin"/>
    <property type="evidence" value="ECO:0007669"/>
    <property type="project" value="TreeGrafter"/>
</dbReference>
<protein>
    <recommendedName>
        <fullName evidence="1">JmjC domain-containing protein</fullName>
    </recommendedName>
</protein>
<reference evidence="2" key="1">
    <citation type="submission" date="2022-04" db="EMBL/GenBank/DDBJ databases">
        <title>Carnegiea gigantea Genome sequencing and assembly v2.</title>
        <authorList>
            <person name="Copetti D."/>
            <person name="Sanderson M.J."/>
            <person name="Burquez A."/>
            <person name="Wojciechowski M.F."/>
        </authorList>
    </citation>
    <scope>NUCLEOTIDE SEQUENCE</scope>
    <source>
        <strain evidence="2">SGP5-SGP5p</strain>
        <tissue evidence="2">Aerial part</tissue>
    </source>
</reference>
<sequence length="255" mass="28565">MQRLHGVNESNYLEQRIGSSVVFKGRPKQSINESREFRFYLVPTTPSLPSSTHRTSSPHSTLRASTPLCVLGLSFCPSPTPVYSWSSLALCPAWSALAHLIGLPTHRGTALNSPSVLLRAQCRAHIWVRFNTVAEHRLHKLHYLHLGAPRIWYGTSSCDSSKFEGRQLCPATLKSNNIPVYRCVQHPREFVVFLPSAYHSGFDCGFNFSASAVLAPLDWLPHGLISIESYREQRRKTSISLDRMLLRAANEAVKA</sequence>
<gene>
    <name evidence="2" type="ORF">Cgig2_021827</name>
</gene>
<dbReference type="PROSITE" id="PS51184">
    <property type="entry name" value="JMJC"/>
    <property type="match status" value="1"/>
</dbReference>
<dbReference type="GO" id="GO:0010468">
    <property type="term" value="P:regulation of gene expression"/>
    <property type="evidence" value="ECO:0007669"/>
    <property type="project" value="TreeGrafter"/>
</dbReference>
<dbReference type="GO" id="GO:0005634">
    <property type="term" value="C:nucleus"/>
    <property type="evidence" value="ECO:0007669"/>
    <property type="project" value="TreeGrafter"/>
</dbReference>
<evidence type="ECO:0000313" key="3">
    <source>
        <dbReference type="Proteomes" id="UP001153076"/>
    </source>
</evidence>
<accession>A0A9Q1QMY2</accession>
<evidence type="ECO:0000313" key="2">
    <source>
        <dbReference type="EMBL" id="KAJ8445995.1"/>
    </source>
</evidence>
<dbReference type="InterPro" id="IPR003347">
    <property type="entry name" value="JmjC_dom"/>
</dbReference>
<dbReference type="PANTHER" id="PTHR10694">
    <property type="entry name" value="LYSINE-SPECIFIC DEMETHYLASE"/>
    <property type="match status" value="1"/>
</dbReference>
<dbReference type="Proteomes" id="UP001153076">
    <property type="component" value="Unassembled WGS sequence"/>
</dbReference>
<dbReference type="GO" id="GO:0034647">
    <property type="term" value="F:histone H3K4me/H3K4me2/H3K4me3 demethylase activity"/>
    <property type="evidence" value="ECO:0007669"/>
    <property type="project" value="TreeGrafter"/>
</dbReference>
<comment type="caution">
    <text evidence="2">The sequence shown here is derived from an EMBL/GenBank/DDBJ whole genome shotgun (WGS) entry which is preliminary data.</text>
</comment>
<organism evidence="2 3">
    <name type="scientific">Carnegiea gigantea</name>
    <dbReference type="NCBI Taxonomy" id="171969"/>
    <lineage>
        <taxon>Eukaryota</taxon>
        <taxon>Viridiplantae</taxon>
        <taxon>Streptophyta</taxon>
        <taxon>Embryophyta</taxon>
        <taxon>Tracheophyta</taxon>
        <taxon>Spermatophyta</taxon>
        <taxon>Magnoliopsida</taxon>
        <taxon>eudicotyledons</taxon>
        <taxon>Gunneridae</taxon>
        <taxon>Pentapetalae</taxon>
        <taxon>Caryophyllales</taxon>
        <taxon>Cactineae</taxon>
        <taxon>Cactaceae</taxon>
        <taxon>Cactoideae</taxon>
        <taxon>Echinocereeae</taxon>
        <taxon>Carnegiea</taxon>
    </lineage>
</organism>
<dbReference type="PANTHER" id="PTHR10694:SF54">
    <property type="entry name" value="INACTIVE LYSINE-SPECIFIC DEMETHYLASE JMJ19-RELATED"/>
    <property type="match status" value="1"/>
</dbReference>
<keyword evidence="3" id="KW-1185">Reference proteome</keyword>
<dbReference type="OrthoDB" id="1678912at2759"/>
<dbReference type="SUPFAM" id="SSF51197">
    <property type="entry name" value="Clavaminate synthase-like"/>
    <property type="match status" value="1"/>
</dbReference>
<name>A0A9Q1QMY2_9CARY</name>
<dbReference type="EMBL" id="JAKOGI010000063">
    <property type="protein sequence ID" value="KAJ8445995.1"/>
    <property type="molecule type" value="Genomic_DNA"/>
</dbReference>
<dbReference type="SMART" id="SM00558">
    <property type="entry name" value="JmjC"/>
    <property type="match status" value="1"/>
</dbReference>
<feature type="domain" description="JmjC" evidence="1">
    <location>
        <begin position="79"/>
        <end position="231"/>
    </location>
</feature>
<dbReference type="Pfam" id="PF02373">
    <property type="entry name" value="JmjC"/>
    <property type="match status" value="1"/>
</dbReference>
<evidence type="ECO:0000259" key="1">
    <source>
        <dbReference type="PROSITE" id="PS51184"/>
    </source>
</evidence>
<dbReference type="AlphaFoldDB" id="A0A9Q1QMY2"/>
<proteinExistence type="predicted"/>